<reference evidence="3" key="1">
    <citation type="journal article" date="2010" name="ISME J.">
        <title>The complete genome sequence of the algal symbiont Dinoroseobacter shibae: a hitchhiker's guide to life in the sea.</title>
        <authorList>
            <person name="Wagner-Dobler I."/>
            <person name="Ballhausen B."/>
            <person name="Berger M."/>
            <person name="Brinkhoff T."/>
            <person name="Buchholz I."/>
            <person name="Bunk B."/>
            <person name="Cypionka H."/>
            <person name="Daniel R."/>
            <person name="Drepper T."/>
            <person name="Gerdts G."/>
            <person name="Hahnke S."/>
            <person name="Han C."/>
            <person name="Jahn D."/>
            <person name="Kalhoefer D."/>
            <person name="Kiss H."/>
            <person name="Klenk H.P."/>
            <person name="Kyrpides N."/>
            <person name="Liebl W."/>
            <person name="Liesegang H."/>
            <person name="Meincke L."/>
            <person name="Pati A."/>
            <person name="Petersen J."/>
            <person name="Piekarski T."/>
            <person name="Pommerenke C."/>
            <person name="Pradella S."/>
            <person name="Pukall R."/>
            <person name="Rabus R."/>
            <person name="Stackebrandt E."/>
            <person name="Thole S."/>
            <person name="Thompson L."/>
            <person name="Tielen P."/>
            <person name="Tomasch J."/>
            <person name="von Jan M."/>
            <person name="Wanphrut N."/>
            <person name="Wichels A."/>
            <person name="Zech H."/>
            <person name="Simon M."/>
        </authorList>
    </citation>
    <scope>NUCLEOTIDE SEQUENCE [LARGE SCALE GENOMIC DNA]</scope>
    <source>
        <strain evidence="3">DSM 16493 / NCIMB 14021 / DFL 12</strain>
    </source>
</reference>
<sequence>MPRAPLKPMPADVLDTIRQLAEPKPASNPDHPPPLTLTEPIAPPPQTRAAPRPAPRETPFVDRIVTHLARPEDAPSGPLSRPPDLVAQQGTDDTRSEDGEDDARPCTLLLTPEFQIRPPEPWRLPLRVDPLAGEDYAEDSDLDRFPAHDAVSALPEMSEALRAAVGKTMRAALAEAGISAEAQALDHLVDAEGRIDTGALRQLVRDIVRQELRAEIDALVARRLQSLVRTEITRSLDARDRD</sequence>
<proteinExistence type="predicted"/>
<dbReference type="AlphaFoldDB" id="A8LPY0"/>
<feature type="compositionally biased region" description="Pro residues" evidence="1">
    <location>
        <begin position="30"/>
        <end position="46"/>
    </location>
</feature>
<organism evidence="2 3">
    <name type="scientific">Dinoroseobacter shibae (strain DSM 16493 / NCIMB 14021 / DFL 12)</name>
    <dbReference type="NCBI Taxonomy" id="398580"/>
    <lineage>
        <taxon>Bacteria</taxon>
        <taxon>Pseudomonadati</taxon>
        <taxon>Pseudomonadota</taxon>
        <taxon>Alphaproteobacteria</taxon>
        <taxon>Rhodobacterales</taxon>
        <taxon>Roseobacteraceae</taxon>
        <taxon>Dinoroseobacter</taxon>
    </lineage>
</organism>
<dbReference type="KEGG" id="dsh:Dshi_2097"/>
<evidence type="ECO:0000313" key="3">
    <source>
        <dbReference type="Proteomes" id="UP000006833"/>
    </source>
</evidence>
<dbReference type="HOGENOM" id="CLU_1145765_0_0_5"/>
<evidence type="ECO:0000256" key="1">
    <source>
        <dbReference type="SAM" id="MobiDB-lite"/>
    </source>
</evidence>
<gene>
    <name evidence="2" type="ordered locus">Dshi_2097</name>
</gene>
<keyword evidence="3" id="KW-1185">Reference proteome</keyword>
<evidence type="ECO:0000313" key="2">
    <source>
        <dbReference type="EMBL" id="ABV93834.1"/>
    </source>
</evidence>
<name>A8LPY0_DINSH</name>
<accession>A8LPY0</accession>
<dbReference type="OrthoDB" id="7875768at2"/>
<dbReference type="RefSeq" id="WP_012178767.1">
    <property type="nucleotide sequence ID" value="NC_009952.1"/>
</dbReference>
<dbReference type="Proteomes" id="UP000006833">
    <property type="component" value="Chromosome"/>
</dbReference>
<dbReference type="STRING" id="398580.Dshi_2097"/>
<protein>
    <submittedName>
        <fullName evidence="2">Hypothetica protein</fullName>
    </submittedName>
</protein>
<dbReference type="EMBL" id="CP000830">
    <property type="protein sequence ID" value="ABV93834.1"/>
    <property type="molecule type" value="Genomic_DNA"/>
</dbReference>
<feature type="region of interest" description="Disordered" evidence="1">
    <location>
        <begin position="1"/>
        <end position="104"/>
    </location>
</feature>